<dbReference type="PANTHER" id="PTHR32552:SF81">
    <property type="entry name" value="TONB-DEPENDENT OUTER MEMBRANE RECEPTOR"/>
    <property type="match status" value="1"/>
</dbReference>
<evidence type="ECO:0000256" key="13">
    <source>
        <dbReference type="SAM" id="MobiDB-lite"/>
    </source>
</evidence>
<keyword evidence="5 11" id="KW-0812">Transmembrane</keyword>
<keyword evidence="4" id="KW-0410">Iron transport</keyword>
<dbReference type="EMBL" id="FNZZ01000002">
    <property type="protein sequence ID" value="SEK93356.1"/>
    <property type="molecule type" value="Genomic_DNA"/>
</dbReference>
<keyword evidence="18" id="KW-1185">Reference proteome</keyword>
<evidence type="ECO:0000256" key="5">
    <source>
        <dbReference type="ARBA" id="ARBA00022692"/>
    </source>
</evidence>
<evidence type="ECO:0000256" key="6">
    <source>
        <dbReference type="ARBA" id="ARBA00023004"/>
    </source>
</evidence>
<proteinExistence type="inferred from homology"/>
<dbReference type="InterPro" id="IPR039426">
    <property type="entry name" value="TonB-dep_rcpt-like"/>
</dbReference>
<feature type="region of interest" description="Disordered" evidence="13">
    <location>
        <begin position="26"/>
        <end position="52"/>
    </location>
</feature>
<dbReference type="Proteomes" id="UP000199214">
    <property type="component" value="Unassembled WGS sequence"/>
</dbReference>
<evidence type="ECO:0000256" key="14">
    <source>
        <dbReference type="SAM" id="SignalP"/>
    </source>
</evidence>
<evidence type="ECO:0000256" key="9">
    <source>
        <dbReference type="ARBA" id="ARBA00023136"/>
    </source>
</evidence>
<evidence type="ECO:0000259" key="16">
    <source>
        <dbReference type="Pfam" id="PF07715"/>
    </source>
</evidence>
<keyword evidence="2 11" id="KW-0813">Transport</keyword>
<comment type="subcellular location">
    <subcellularLocation>
        <location evidence="1 11">Cell outer membrane</location>
        <topology evidence="1 11">Multi-pass membrane protein</topology>
    </subcellularLocation>
</comment>
<evidence type="ECO:0000256" key="11">
    <source>
        <dbReference type="PROSITE-ProRule" id="PRU01360"/>
    </source>
</evidence>
<feature type="signal peptide" evidence="14">
    <location>
        <begin position="1"/>
        <end position="25"/>
    </location>
</feature>
<dbReference type="InterPro" id="IPR036942">
    <property type="entry name" value="Beta-barrel_TonB_sf"/>
</dbReference>
<reference evidence="18" key="1">
    <citation type="submission" date="2016-10" db="EMBL/GenBank/DDBJ databases">
        <authorList>
            <person name="Varghese N."/>
            <person name="Submissions S."/>
        </authorList>
    </citation>
    <scope>NUCLEOTIDE SEQUENCE [LARGE SCALE GENOMIC DNA]</scope>
    <source>
        <strain evidence="18">JS21-1</strain>
    </source>
</reference>
<dbReference type="CDD" id="cd01347">
    <property type="entry name" value="ligand_gated_channel"/>
    <property type="match status" value="1"/>
</dbReference>
<dbReference type="Pfam" id="PF00593">
    <property type="entry name" value="TonB_dep_Rec_b-barrel"/>
    <property type="match status" value="1"/>
</dbReference>
<keyword evidence="7" id="KW-0406">Ion transport</keyword>
<evidence type="ECO:0000256" key="8">
    <source>
        <dbReference type="ARBA" id="ARBA00023077"/>
    </source>
</evidence>
<feature type="domain" description="TonB-dependent receptor plug" evidence="16">
    <location>
        <begin position="69"/>
        <end position="175"/>
    </location>
</feature>
<dbReference type="InterPro" id="IPR000531">
    <property type="entry name" value="Beta-barrel_TonB"/>
</dbReference>
<keyword evidence="10 11" id="KW-0998">Cell outer membrane</keyword>
<dbReference type="Gene3D" id="2.40.170.20">
    <property type="entry name" value="TonB-dependent receptor, beta-barrel domain"/>
    <property type="match status" value="1"/>
</dbReference>
<feature type="chain" id="PRO_5011680015" evidence="14">
    <location>
        <begin position="26"/>
        <end position="795"/>
    </location>
</feature>
<dbReference type="SUPFAM" id="SSF56935">
    <property type="entry name" value="Porins"/>
    <property type="match status" value="1"/>
</dbReference>
<dbReference type="InterPro" id="IPR012910">
    <property type="entry name" value="Plug_dom"/>
</dbReference>
<keyword evidence="14" id="KW-0732">Signal</keyword>
<organism evidence="17 18">
    <name type="scientific">Sphingomonas palmae</name>
    <dbReference type="NCBI Taxonomy" id="1855283"/>
    <lineage>
        <taxon>Bacteria</taxon>
        <taxon>Pseudomonadati</taxon>
        <taxon>Pseudomonadota</taxon>
        <taxon>Alphaproteobacteria</taxon>
        <taxon>Sphingomonadales</taxon>
        <taxon>Sphingomonadaceae</taxon>
        <taxon>Sphingomonas</taxon>
    </lineage>
</organism>
<evidence type="ECO:0000256" key="1">
    <source>
        <dbReference type="ARBA" id="ARBA00004571"/>
    </source>
</evidence>
<keyword evidence="3 11" id="KW-1134">Transmembrane beta strand</keyword>
<sequence>MEKHMRGLALLAGSSLMVIGTSAAAQTLPPPASPSASTETAPATAAADPATDATGGDIIVTAQRRAQSLRDVPIAITVVNGQSIRETGANQLADITQRAPSLNFTATPGVPNFAIRGVGTNSFDYGIESAVGIAVDDVNITLPRYVPLNSLADVERVEVLRGPQGLLFGKNTTAGLISITTNRPQLGEFSSNGRVQAGSRDQVQSQAVVNLPIGDKAALRVVGGYQYQKPSTELVGPGRLDPVRRYFGTGKLLWEPTDRLSLYAIVDYQNNSGIEAYSTIRNFGGNDPTPIPLALRPFAPANFVRAQNTALGVVASPTNNKTAIGSTNVLRDERSFGAQLSASYDAGPLTVTSVTAYRDLHARANNDVDQTPVAFFDTNIANSQSYQLSQELRVSNNGTSAVDYTAGLYYFRQHIDAQILQAGTFGILPASVPVRLSPVQGQSNFDYGTNSYAAFAQLTFNLTSSLKLIAGGRYTRDEIDSTTTVTQAPGVCNLIVFALSGGRSCIGALPAPINRDRNADGFSARGGVEYALAPTANLYATYTRGYKGPAVSSAAGVAFDVDPEKVDAYEVGGKFDLLDRRVSLNLAGFINNFRDFQAQVFDPALNGGLGSFRTGNASTLKTRGVEAEASVRPARGITLSGGVTYLDTEYGNYNVACYFGQTAAQGCNLPGPSFNARGTPLVGASKWTTSLAADFQQPIGDDLKVFVNADWRYRSRFLYAINDPNTIQPGYSLVNATVGIGDIGDHARVSVFVRNLFDKRYAAAIFPGNFSAGQYVQTLPDNAFRRIGGAFEWRF</sequence>
<dbReference type="GO" id="GO:0006826">
    <property type="term" value="P:iron ion transport"/>
    <property type="evidence" value="ECO:0007669"/>
    <property type="project" value="UniProtKB-KW"/>
</dbReference>
<evidence type="ECO:0000313" key="18">
    <source>
        <dbReference type="Proteomes" id="UP000199214"/>
    </source>
</evidence>
<protein>
    <submittedName>
        <fullName evidence="17">Iron complex outermembrane recepter protein</fullName>
    </submittedName>
</protein>
<dbReference type="PANTHER" id="PTHR32552">
    <property type="entry name" value="FERRICHROME IRON RECEPTOR-RELATED"/>
    <property type="match status" value="1"/>
</dbReference>
<gene>
    <name evidence="17" type="ORF">SAMN05216382_1137</name>
</gene>
<evidence type="ECO:0000256" key="12">
    <source>
        <dbReference type="RuleBase" id="RU003357"/>
    </source>
</evidence>
<name>A0A1H7L3S1_9SPHN</name>
<evidence type="ECO:0000256" key="3">
    <source>
        <dbReference type="ARBA" id="ARBA00022452"/>
    </source>
</evidence>
<evidence type="ECO:0000256" key="10">
    <source>
        <dbReference type="ARBA" id="ARBA00023237"/>
    </source>
</evidence>
<dbReference type="GO" id="GO:0009279">
    <property type="term" value="C:cell outer membrane"/>
    <property type="evidence" value="ECO:0007669"/>
    <property type="project" value="UniProtKB-SubCell"/>
</dbReference>
<evidence type="ECO:0000259" key="15">
    <source>
        <dbReference type="Pfam" id="PF00593"/>
    </source>
</evidence>
<evidence type="ECO:0000256" key="2">
    <source>
        <dbReference type="ARBA" id="ARBA00022448"/>
    </source>
</evidence>
<comment type="similarity">
    <text evidence="11 12">Belongs to the TonB-dependent receptor family.</text>
</comment>
<evidence type="ECO:0000256" key="4">
    <source>
        <dbReference type="ARBA" id="ARBA00022496"/>
    </source>
</evidence>
<dbReference type="AlphaFoldDB" id="A0A1H7L3S1"/>
<keyword evidence="8 12" id="KW-0798">TonB box</keyword>
<evidence type="ECO:0000313" key="17">
    <source>
        <dbReference type="EMBL" id="SEK93356.1"/>
    </source>
</evidence>
<keyword evidence="6" id="KW-0408">Iron</keyword>
<dbReference type="Pfam" id="PF07715">
    <property type="entry name" value="Plug"/>
    <property type="match status" value="1"/>
</dbReference>
<feature type="domain" description="TonB-dependent receptor-like beta-barrel" evidence="15">
    <location>
        <begin position="304"/>
        <end position="756"/>
    </location>
</feature>
<dbReference type="STRING" id="1855283.SAMN05216382_1137"/>
<accession>A0A1H7L3S1</accession>
<evidence type="ECO:0000256" key="7">
    <source>
        <dbReference type="ARBA" id="ARBA00023065"/>
    </source>
</evidence>
<feature type="compositionally biased region" description="Low complexity" evidence="13">
    <location>
        <begin position="34"/>
        <end position="52"/>
    </location>
</feature>
<dbReference type="PROSITE" id="PS52016">
    <property type="entry name" value="TONB_DEPENDENT_REC_3"/>
    <property type="match status" value="1"/>
</dbReference>
<keyword evidence="9 11" id="KW-0472">Membrane</keyword>